<dbReference type="InterPro" id="IPR011032">
    <property type="entry name" value="GroES-like_sf"/>
</dbReference>
<proteinExistence type="predicted"/>
<evidence type="ECO:0000313" key="3">
    <source>
        <dbReference type="EMBL" id="CAI9555602.1"/>
    </source>
</evidence>
<keyword evidence="2" id="KW-0862">Zinc</keyword>
<keyword evidence="1" id="KW-0479">Metal-binding</keyword>
<dbReference type="Gene3D" id="3.40.50.720">
    <property type="entry name" value="NAD(P)-binding Rossmann-like Domain"/>
    <property type="match status" value="1"/>
</dbReference>
<evidence type="ECO:0000256" key="1">
    <source>
        <dbReference type="ARBA" id="ARBA00022723"/>
    </source>
</evidence>
<dbReference type="PANTHER" id="PTHR43880:SF65">
    <property type="entry name" value="ALCOHOL DEHYDROGENASE 1"/>
    <property type="match status" value="1"/>
</dbReference>
<protein>
    <recommendedName>
        <fullName evidence="5">Alcohol dehydrogenase</fullName>
    </recommendedName>
</protein>
<organism evidence="3 4">
    <name type="scientific">Staurois parvus</name>
    <dbReference type="NCBI Taxonomy" id="386267"/>
    <lineage>
        <taxon>Eukaryota</taxon>
        <taxon>Metazoa</taxon>
        <taxon>Chordata</taxon>
        <taxon>Craniata</taxon>
        <taxon>Vertebrata</taxon>
        <taxon>Euteleostomi</taxon>
        <taxon>Amphibia</taxon>
        <taxon>Batrachia</taxon>
        <taxon>Anura</taxon>
        <taxon>Neobatrachia</taxon>
        <taxon>Ranoidea</taxon>
        <taxon>Ranidae</taxon>
        <taxon>Staurois</taxon>
    </lineage>
</organism>
<dbReference type="EMBL" id="CATNWA010008196">
    <property type="protein sequence ID" value="CAI9555602.1"/>
    <property type="molecule type" value="Genomic_DNA"/>
</dbReference>
<evidence type="ECO:0000256" key="2">
    <source>
        <dbReference type="ARBA" id="ARBA00022833"/>
    </source>
</evidence>
<keyword evidence="4" id="KW-1185">Reference proteome</keyword>
<accession>A0ABN9C8S9</accession>
<dbReference type="PANTHER" id="PTHR43880">
    <property type="entry name" value="ALCOHOL DEHYDROGENASE"/>
    <property type="match status" value="1"/>
</dbReference>
<gene>
    <name evidence="3" type="ORF">SPARVUS_LOCUS4407474</name>
</gene>
<dbReference type="Gene3D" id="3.90.180.10">
    <property type="entry name" value="Medium-chain alcohol dehydrogenases, catalytic domain"/>
    <property type="match status" value="1"/>
</dbReference>
<reference evidence="3" key="1">
    <citation type="submission" date="2023-05" db="EMBL/GenBank/DDBJ databases">
        <authorList>
            <person name="Stuckert A."/>
        </authorList>
    </citation>
    <scope>NUCLEOTIDE SEQUENCE</scope>
</reference>
<evidence type="ECO:0008006" key="5">
    <source>
        <dbReference type="Google" id="ProtNLM"/>
    </source>
</evidence>
<comment type="caution">
    <text evidence="3">The sequence shown here is derived from an EMBL/GenBank/DDBJ whole genome shotgun (WGS) entry which is preliminary data.</text>
</comment>
<evidence type="ECO:0000313" key="4">
    <source>
        <dbReference type="Proteomes" id="UP001162483"/>
    </source>
</evidence>
<sequence length="91" mass="9851">MVSAILSTYAGSGTTVIIGVSTEQITFNPMILLSGRTLKGALFGGLKSKDCVPQLVSDLISEKFKLDGLITHRLPFTEINKGFELLHKGER</sequence>
<dbReference type="Proteomes" id="UP001162483">
    <property type="component" value="Unassembled WGS sequence"/>
</dbReference>
<dbReference type="SUPFAM" id="SSF50129">
    <property type="entry name" value="GroES-like"/>
    <property type="match status" value="1"/>
</dbReference>
<name>A0ABN9C8S9_9NEOB</name>